<accession>A0AAD2K2Z0</accession>
<evidence type="ECO:0000313" key="2">
    <source>
        <dbReference type="Proteomes" id="UP001295794"/>
    </source>
</evidence>
<organism evidence="1 2">
    <name type="scientific">Mycena citricolor</name>
    <dbReference type="NCBI Taxonomy" id="2018698"/>
    <lineage>
        <taxon>Eukaryota</taxon>
        <taxon>Fungi</taxon>
        <taxon>Dikarya</taxon>
        <taxon>Basidiomycota</taxon>
        <taxon>Agaricomycotina</taxon>
        <taxon>Agaricomycetes</taxon>
        <taxon>Agaricomycetidae</taxon>
        <taxon>Agaricales</taxon>
        <taxon>Marasmiineae</taxon>
        <taxon>Mycenaceae</taxon>
        <taxon>Mycena</taxon>
    </lineage>
</organism>
<comment type="caution">
    <text evidence="1">The sequence shown here is derived from an EMBL/GenBank/DDBJ whole genome shotgun (WGS) entry which is preliminary data.</text>
</comment>
<gene>
    <name evidence="1" type="ORF">MYCIT1_LOCUS24109</name>
</gene>
<dbReference type="EMBL" id="CAVNYO010000405">
    <property type="protein sequence ID" value="CAK5275993.1"/>
    <property type="molecule type" value="Genomic_DNA"/>
</dbReference>
<evidence type="ECO:0000313" key="1">
    <source>
        <dbReference type="EMBL" id="CAK5275993.1"/>
    </source>
</evidence>
<feature type="non-terminal residue" evidence="1">
    <location>
        <position position="1"/>
    </location>
</feature>
<dbReference type="AlphaFoldDB" id="A0AAD2K2Z0"/>
<sequence>GSPEMQNTSKTLPSLCEWSRTHIGSTFTAPTHELTLAALDQTFSRSLKATVNGKPVDFHGFGHMIAAMSGHGSNGGPHVEWLSAHEEEEENGCRSGIVRAEYIVRDIIGTMPGSKIPMELEVHKKVVARIESQSARSDLDSRRIVTLDALTKMIPVNPSRKSHL</sequence>
<protein>
    <submittedName>
        <fullName evidence="1">Uncharacterized protein</fullName>
    </submittedName>
</protein>
<dbReference type="Proteomes" id="UP001295794">
    <property type="component" value="Unassembled WGS sequence"/>
</dbReference>
<proteinExistence type="predicted"/>
<reference evidence="1" key="1">
    <citation type="submission" date="2023-11" db="EMBL/GenBank/DDBJ databases">
        <authorList>
            <person name="De Vega J J."/>
            <person name="De Vega J J."/>
        </authorList>
    </citation>
    <scope>NUCLEOTIDE SEQUENCE</scope>
</reference>
<keyword evidence="2" id="KW-1185">Reference proteome</keyword>
<name>A0AAD2K2Z0_9AGAR</name>